<dbReference type="SUPFAM" id="SSF48403">
    <property type="entry name" value="Ankyrin repeat"/>
    <property type="match status" value="1"/>
</dbReference>
<dbReference type="RefSeq" id="XP_008619769.1">
    <property type="nucleotide sequence ID" value="XM_008621547.1"/>
</dbReference>
<dbReference type="GeneID" id="19956103"/>
<dbReference type="VEuPathDB" id="FungiDB:SDRG_15376"/>
<organism evidence="1 2">
    <name type="scientific">Saprolegnia diclina (strain VS20)</name>
    <dbReference type="NCBI Taxonomy" id="1156394"/>
    <lineage>
        <taxon>Eukaryota</taxon>
        <taxon>Sar</taxon>
        <taxon>Stramenopiles</taxon>
        <taxon>Oomycota</taxon>
        <taxon>Saprolegniomycetes</taxon>
        <taxon>Saprolegniales</taxon>
        <taxon>Saprolegniaceae</taxon>
        <taxon>Saprolegnia</taxon>
    </lineage>
</organism>
<reference evidence="1 2" key="1">
    <citation type="submission" date="2012-04" db="EMBL/GenBank/DDBJ databases">
        <title>The Genome Sequence of Saprolegnia declina VS20.</title>
        <authorList>
            <consortium name="The Broad Institute Genome Sequencing Platform"/>
            <person name="Russ C."/>
            <person name="Nusbaum C."/>
            <person name="Tyler B."/>
            <person name="van West P."/>
            <person name="Dieguez-Uribeondo J."/>
            <person name="de Bruijn I."/>
            <person name="Tripathy S."/>
            <person name="Jiang R."/>
            <person name="Young S.K."/>
            <person name="Zeng Q."/>
            <person name="Gargeya S."/>
            <person name="Fitzgerald M."/>
            <person name="Haas B."/>
            <person name="Abouelleil A."/>
            <person name="Alvarado L."/>
            <person name="Arachchi H.M."/>
            <person name="Berlin A."/>
            <person name="Chapman S.B."/>
            <person name="Goldberg J."/>
            <person name="Griggs A."/>
            <person name="Gujja S."/>
            <person name="Hansen M."/>
            <person name="Howarth C."/>
            <person name="Imamovic A."/>
            <person name="Larimer J."/>
            <person name="McCowen C."/>
            <person name="Montmayeur A."/>
            <person name="Murphy C."/>
            <person name="Neiman D."/>
            <person name="Pearson M."/>
            <person name="Priest M."/>
            <person name="Roberts A."/>
            <person name="Saif S."/>
            <person name="Shea T."/>
            <person name="Sisk P."/>
            <person name="Sykes S."/>
            <person name="Wortman J."/>
            <person name="Nusbaum C."/>
            <person name="Birren B."/>
        </authorList>
    </citation>
    <scope>NUCLEOTIDE SEQUENCE [LARGE SCALE GENOMIC DNA]</scope>
    <source>
        <strain evidence="1 2">VS20</strain>
    </source>
</reference>
<dbReference type="InParanoid" id="T0RB56"/>
<evidence type="ECO:0000313" key="2">
    <source>
        <dbReference type="Proteomes" id="UP000030762"/>
    </source>
</evidence>
<proteinExistence type="predicted"/>
<dbReference type="AlphaFoldDB" id="T0RB56"/>
<dbReference type="OrthoDB" id="71307at2759"/>
<protein>
    <submittedName>
        <fullName evidence="1">Uncharacterized protein</fullName>
    </submittedName>
</protein>
<dbReference type="Proteomes" id="UP000030762">
    <property type="component" value="Unassembled WGS sequence"/>
</dbReference>
<gene>
    <name evidence="1" type="ORF">SDRG_15376</name>
</gene>
<name>T0RB56_SAPDV</name>
<accession>T0RB56</accession>
<keyword evidence="2" id="KW-1185">Reference proteome</keyword>
<evidence type="ECO:0000313" key="1">
    <source>
        <dbReference type="EMBL" id="EQC26787.1"/>
    </source>
</evidence>
<dbReference type="Gene3D" id="1.25.40.20">
    <property type="entry name" value="Ankyrin repeat-containing domain"/>
    <property type="match status" value="1"/>
</dbReference>
<dbReference type="EMBL" id="JH767221">
    <property type="protein sequence ID" value="EQC26787.1"/>
    <property type="molecule type" value="Genomic_DNA"/>
</dbReference>
<sequence>MKMTRREAVATGHAAVATDLLRTGADVNALDEMDHPMLAVAALHGHGGR</sequence>
<dbReference type="InterPro" id="IPR036770">
    <property type="entry name" value="Ankyrin_rpt-contain_sf"/>
</dbReference>